<dbReference type="WBParaSite" id="ASIM_0000834301-mRNA-1">
    <property type="protein sequence ID" value="ASIM_0000834301-mRNA-1"/>
    <property type="gene ID" value="ASIM_0000834301"/>
</dbReference>
<dbReference type="EMBL" id="UYRR01021096">
    <property type="protein sequence ID" value="VDK30805.1"/>
    <property type="molecule type" value="Genomic_DNA"/>
</dbReference>
<dbReference type="Gene3D" id="1.10.8.10">
    <property type="entry name" value="DNA helicase RuvA subunit, C-terminal domain"/>
    <property type="match status" value="1"/>
</dbReference>
<dbReference type="InterPro" id="IPR054109">
    <property type="entry name" value="UBA_8"/>
</dbReference>
<keyword evidence="3" id="KW-1185">Reference proteome</keyword>
<protein>
    <submittedName>
        <fullName evidence="4">Nif11 domain-containing protein</fullName>
    </submittedName>
</protein>
<sequence>MGEEISDADCELALKSFAELTGTDEACAHFFLQDVNWQLQVIFD</sequence>
<feature type="domain" description="UBA-like" evidence="1">
    <location>
        <begin position="9"/>
        <end position="40"/>
    </location>
</feature>
<evidence type="ECO:0000313" key="3">
    <source>
        <dbReference type="Proteomes" id="UP000267096"/>
    </source>
</evidence>
<proteinExistence type="predicted"/>
<evidence type="ECO:0000313" key="4">
    <source>
        <dbReference type="WBParaSite" id="ASIM_0000834301-mRNA-1"/>
    </source>
</evidence>
<reference evidence="2 3" key="2">
    <citation type="submission" date="2018-11" db="EMBL/GenBank/DDBJ databases">
        <authorList>
            <consortium name="Pathogen Informatics"/>
        </authorList>
    </citation>
    <scope>NUCLEOTIDE SEQUENCE [LARGE SCALE GENOMIC DNA]</scope>
</reference>
<gene>
    <name evidence="2" type="ORF">ASIM_LOCUS8099</name>
</gene>
<evidence type="ECO:0000313" key="2">
    <source>
        <dbReference type="EMBL" id="VDK30805.1"/>
    </source>
</evidence>
<dbReference type="AlphaFoldDB" id="A0A0M3JL16"/>
<name>A0A0M3JL16_ANISI</name>
<evidence type="ECO:0000259" key="1">
    <source>
        <dbReference type="Pfam" id="PF22566"/>
    </source>
</evidence>
<accession>A0A0M3JL16</accession>
<dbReference type="Proteomes" id="UP000267096">
    <property type="component" value="Unassembled WGS sequence"/>
</dbReference>
<dbReference type="Pfam" id="PF22566">
    <property type="entry name" value="UBA_8"/>
    <property type="match status" value="1"/>
</dbReference>
<reference evidence="4" key="1">
    <citation type="submission" date="2017-02" db="UniProtKB">
        <authorList>
            <consortium name="WormBaseParasite"/>
        </authorList>
    </citation>
    <scope>IDENTIFICATION</scope>
</reference>
<organism evidence="4">
    <name type="scientific">Anisakis simplex</name>
    <name type="common">Herring worm</name>
    <dbReference type="NCBI Taxonomy" id="6269"/>
    <lineage>
        <taxon>Eukaryota</taxon>
        <taxon>Metazoa</taxon>
        <taxon>Ecdysozoa</taxon>
        <taxon>Nematoda</taxon>
        <taxon>Chromadorea</taxon>
        <taxon>Rhabditida</taxon>
        <taxon>Spirurina</taxon>
        <taxon>Ascaridomorpha</taxon>
        <taxon>Ascaridoidea</taxon>
        <taxon>Anisakidae</taxon>
        <taxon>Anisakis</taxon>
        <taxon>Anisakis simplex complex</taxon>
    </lineage>
</organism>
<dbReference type="OrthoDB" id="9975959at2759"/>
<dbReference type="InterPro" id="IPR009060">
    <property type="entry name" value="UBA-like_sf"/>
</dbReference>
<dbReference type="SUPFAM" id="SSF46934">
    <property type="entry name" value="UBA-like"/>
    <property type="match status" value="1"/>
</dbReference>